<evidence type="ECO:0000256" key="1">
    <source>
        <dbReference type="PROSITE-ProRule" id="PRU00339"/>
    </source>
</evidence>
<evidence type="ECO:0000313" key="6">
    <source>
        <dbReference type="EMBL" id="CRK99647.1"/>
    </source>
</evidence>
<feature type="compositionally biased region" description="Acidic residues" evidence="3">
    <location>
        <begin position="2392"/>
        <end position="2402"/>
    </location>
</feature>
<dbReference type="SUPFAM" id="SSF48452">
    <property type="entry name" value="TPR-like"/>
    <property type="match status" value="7"/>
</dbReference>
<keyword evidence="2" id="KW-0175">Coiled coil</keyword>
<dbReference type="FunFam" id="1.25.40.10:FF:000040">
    <property type="entry name" value="Tetratricopeptide repeat domain 28"/>
    <property type="match status" value="1"/>
</dbReference>
<feature type="domain" description="TTC28 C-terminal" evidence="5">
    <location>
        <begin position="1794"/>
        <end position="1899"/>
    </location>
</feature>
<evidence type="ECO:0000256" key="3">
    <source>
        <dbReference type="SAM" id="MobiDB-lite"/>
    </source>
</evidence>
<feature type="repeat" description="TPR" evidence="1">
    <location>
        <begin position="559"/>
        <end position="592"/>
    </location>
</feature>
<keyword evidence="1" id="KW-0802">TPR repeat</keyword>
<feature type="repeat" description="TPR" evidence="1">
    <location>
        <begin position="1039"/>
        <end position="1072"/>
    </location>
</feature>
<dbReference type="Pfam" id="PF13176">
    <property type="entry name" value="TPR_7"/>
    <property type="match status" value="4"/>
</dbReference>
<proteinExistence type="predicted"/>
<feature type="coiled-coil region" evidence="2">
    <location>
        <begin position="772"/>
        <end position="799"/>
    </location>
</feature>
<accession>A0A1J1IHA9</accession>
<dbReference type="PANTHER" id="PTHR10098:SF108">
    <property type="entry name" value="TETRATRICOPEPTIDE REPEAT PROTEIN 28"/>
    <property type="match status" value="1"/>
</dbReference>
<dbReference type="InterPro" id="IPR011990">
    <property type="entry name" value="TPR-like_helical_dom_sf"/>
</dbReference>
<name>A0A1J1IHA9_9DIPT</name>
<dbReference type="InterPro" id="IPR024983">
    <property type="entry name" value="CHAT_dom"/>
</dbReference>
<dbReference type="Proteomes" id="UP000183832">
    <property type="component" value="Unassembled WGS sequence"/>
</dbReference>
<dbReference type="PANTHER" id="PTHR10098">
    <property type="entry name" value="RAPSYN-RELATED"/>
    <property type="match status" value="1"/>
</dbReference>
<dbReference type="FunFam" id="1.25.40.10:FF:000792">
    <property type="entry name" value="tetratricopeptide repeat protein 28"/>
    <property type="match status" value="1"/>
</dbReference>
<dbReference type="Pfam" id="PF13181">
    <property type="entry name" value="TPR_8"/>
    <property type="match status" value="1"/>
</dbReference>
<feature type="repeat" description="TPR" evidence="1">
    <location>
        <begin position="842"/>
        <end position="875"/>
    </location>
</feature>
<dbReference type="Gene3D" id="1.25.40.10">
    <property type="entry name" value="Tetratricopeptide repeat domain"/>
    <property type="match status" value="6"/>
</dbReference>
<keyword evidence="7" id="KW-1185">Reference proteome</keyword>
<feature type="repeat" description="TPR" evidence="1">
    <location>
        <begin position="679"/>
        <end position="712"/>
    </location>
</feature>
<feature type="compositionally biased region" description="Polar residues" evidence="3">
    <location>
        <begin position="2480"/>
        <end position="2500"/>
    </location>
</feature>
<gene>
    <name evidence="6" type="ORF">CLUMA_CG012958</name>
</gene>
<dbReference type="SMART" id="SM00028">
    <property type="entry name" value="TPR"/>
    <property type="match status" value="26"/>
</dbReference>
<feature type="region of interest" description="Disordered" evidence="3">
    <location>
        <begin position="2246"/>
        <end position="2296"/>
    </location>
</feature>
<feature type="region of interest" description="Disordered" evidence="3">
    <location>
        <begin position="2448"/>
        <end position="2500"/>
    </location>
</feature>
<reference evidence="6 7" key="1">
    <citation type="submission" date="2015-04" db="EMBL/GenBank/DDBJ databases">
        <authorList>
            <person name="Syromyatnikov M.Y."/>
            <person name="Popov V.N."/>
        </authorList>
    </citation>
    <scope>NUCLEOTIDE SEQUENCE [LARGE SCALE GENOMIC DNA]</scope>
</reference>
<evidence type="ECO:0000259" key="4">
    <source>
        <dbReference type="Pfam" id="PF12770"/>
    </source>
</evidence>
<dbReference type="FunFam" id="1.25.40.10:FF:001539">
    <property type="entry name" value="AGAP002648-PA"/>
    <property type="match status" value="1"/>
</dbReference>
<feature type="region of interest" description="Disordered" evidence="3">
    <location>
        <begin position="2388"/>
        <end position="2415"/>
    </location>
</feature>
<dbReference type="FunFam" id="1.25.40.10:FF:000209">
    <property type="entry name" value="Tetratricopeptide repeat domain 28"/>
    <property type="match status" value="1"/>
</dbReference>
<feature type="compositionally biased region" description="Polar residues" evidence="3">
    <location>
        <begin position="1537"/>
        <end position="1549"/>
    </location>
</feature>
<feature type="repeat" description="TPR" evidence="1">
    <location>
        <begin position="87"/>
        <end position="120"/>
    </location>
</feature>
<dbReference type="InterPro" id="IPR019734">
    <property type="entry name" value="TPR_rpt"/>
</dbReference>
<feature type="region of interest" description="Disordered" evidence="3">
    <location>
        <begin position="2061"/>
        <end position="2084"/>
    </location>
</feature>
<evidence type="ECO:0000313" key="7">
    <source>
        <dbReference type="Proteomes" id="UP000183832"/>
    </source>
</evidence>
<sequence length="2500" mass="275497">MSENETCTSELPEANRILFLEKVRQSNIACQNGDFAKAVQLYTDALILDPKNHILFSNRSAARLKQGQFLLALQDASKARELCPQWPKAYFRQGVALQCLGRYGEALAAFSSGLAQDPNSKQLLSGLIEASIKSPLHHALEPTFEQLKNMNLDQSPFVVISVIGQELLAEKNYEPAVVVLESALRIGSCSLKLRGSVFSALSSAYWALNQLDKAISYMQQDLAVAKSLGDQLGECRAHGNLGSAYFSQGSFKEALTAHRYQLVLAMKCKDTQSASIALTSLGHVYTTIGDYPNALASHKQCVQLVKQMGNVLQEAREIGNVGAVYLAMGEFDLAIDCHQQHLRLAKKLNNQVEAAKAYSNLGSSFHYKRNFPQAIIYHENVLKIASQINDRGLEARFNYRAYAGLGHAARCAGDYNQAKKWHEKQLEMALAARDKIGEGRACSNLGIVYQLLGEHDHALKLHQAHLAISRQLQDKAGMGRAFGNIGNAYSAAGYYEQAIKYHKQELIISKEVHDRSAEASTHGNLAVAYQAIGAHAMALIHYRSHLNIARELKDTVGESCALLNLGNCLSSRQEFAEAVQYYEQYLMLSQEIGDVAAEGKACHFLGYAHYCLGNYREAVRYYDQDLALAKDLQNKVNMGRAYCNLGLAHLSLGNNDAALECQKYFLAIAHMTNNNNGKFRALGNIGDVLIKVGDLDEASKMFQRQLQIARQLRERTLEATACGALGLANRLMKKHDKALGFHTQELTLRQELSDILGECRAHGHLGAVHMAIGNYTHAVKCYQEQLERAQELKDLAQEAIAYGNLGIARLNMGHYEEAIGFLEQQLGTLEQVNSPQVQHDRARSLGNLGDCYESLGDHEEAIKCYEQHLQLAIQLSSLRDQERAYRGLGLSHKQLGNLQEALVCLEKRLFVAHELGSLEAKASSYGDLGNIHCSLNNFEQAVACLEHQRDIARELDDRSMTSDAISSLGAVFQQMSDFDAALRLHKMDLELCESVGINSMIARAYGNLAAVYEALKNVHESIRCLEKQLSLTTDRLTKSTSFLNLGRVLQSMNQTTRAIDCLQQALQIAQSLNKSEEESKIRFALGLSLLASNEKDEARSQVENAAQILESIRSSDQRSIQSKSDLYSLQTNCYNTLQQILVSLGKEEDALVAAEKCRSRIIADGMKNSPQMPLSNRKLLFTCSEYLFDTIDKFKTHIIYYSIANDELYAWYLQPQKRIVRFHVAQLNESVLMLPPSQKTKNSPESGAKLLESYISFVRDSLGVYSGDDVSLHSNSSPGGQWRSNSSENLIDDFANERQGFLRMVNRNHLLNSSNYSLSSLFSLGSISSLQGSTRSIGSLQHGGSTRSRANTIPSTSTWQGPPCLHVLYNLLLAPFEDLLPNCGSSPRIGRRELILILEDCLYLVPFAILRSGDESGEFLSERCSLLTVPSLQALRQKNRFKNRENVDNINKALVVGVGGNRMNNPDISWSDPTSAVQEAAMVSEMLHTKPLLQQNATKESILNELTSAECIHFACQLAWKHSAVVLSAGNMVESQSNSKRYYPTGNNEIDQEDESNDMTNSSMEVPLNDYLLSGSEIANTRLAAKLVVLNTNSTSDQISGAAVANFTNNWLIAGTSAILISLWPVPEMASKILLRAFYSALLQGSRVASALTEAMQTVQHTKHFSNPINWAGFVIVGGANVRLSNKVALIGQALCELMKQSEKCRDALRVCLHLVEKSLQRIHRGQKNAMYTTQKSIDNKAGSVTGWKDLLMAVGFRFEPAANGIPSSVFFPQSDPEERLSQCSASLQALLALTPTTLHALSKLVMNNSESSEDIISVMRNIVGQFQTKASVVDNEGIDISLSVRLWKISGFHEMLASLGFDLMDVGQDQVTLRTGKQANKRNCQFVLQALLALFTQEAPKTIGMESASTSSSSTESLNEAVDNEMKSNYNQFPRPIIAPRKMTTSSRSAFISYQKRRGEPDGGHEETIQQQKKLQPTFENTDSELSDGYATQRMLAKYAGKDLAYGLRGTTKICRPGGGGESDATFTPSPIDNNVSMALAHQTRIRNLYTNINEATSSGVANKNTSRRPDSSSSASSAADWDSGHATVLRRANNAAMQSGTLPMPATRQLLPIVDNLRPTAPVYNNLLVQCGMKKSLGVIESTSSDSEGWMPSQTRNKIKLHQQYIQQAHQQRHQVNSHYQDIPAVSVAKLKEQFNFIDRLSVRTEASKVNGGHRKTILKPNEDMNLPSNSLYFSPAELQNTTTNLVEDDSGPSSVIHHQPTHNHNKVKEAKNSPSTSGNASSNNGSNPQPTKKNIQDSIIRHVNREIAPAISDVYHERNIGLISAPPLSKLLMTNYEENENVNNTQPSVSSSPTSGLNKLMNAIDLSEEITSCTNTTAKLLSCGGASNSDEEFSVEDEAASSQTTMKSAPKKKSFSSVPWLSSLNAENIVKPSDLTTAEILEHQKIKSTSSSSSNSDHLTVLKSPYSEFRDDADGHSQCSSTPKSSLPSQQIRNNLY</sequence>
<dbReference type="EMBL" id="CVRI01000051">
    <property type="protein sequence ID" value="CRK99647.1"/>
    <property type="molecule type" value="Genomic_DNA"/>
</dbReference>
<feature type="compositionally biased region" description="Low complexity" evidence="3">
    <location>
        <begin position="2275"/>
        <end position="2291"/>
    </location>
</feature>
<feature type="compositionally biased region" description="Low complexity" evidence="3">
    <location>
        <begin position="2073"/>
        <end position="2083"/>
    </location>
</feature>
<dbReference type="OrthoDB" id="626167at2759"/>
<dbReference type="Pfam" id="PF13424">
    <property type="entry name" value="TPR_12"/>
    <property type="match status" value="8"/>
</dbReference>
<feature type="domain" description="CHAT" evidence="4">
    <location>
        <begin position="1364"/>
        <end position="1678"/>
    </location>
</feature>
<evidence type="ECO:0000256" key="2">
    <source>
        <dbReference type="SAM" id="Coils"/>
    </source>
</evidence>
<organism evidence="6 7">
    <name type="scientific">Clunio marinus</name>
    <dbReference type="NCBI Taxonomy" id="568069"/>
    <lineage>
        <taxon>Eukaryota</taxon>
        <taxon>Metazoa</taxon>
        <taxon>Ecdysozoa</taxon>
        <taxon>Arthropoda</taxon>
        <taxon>Hexapoda</taxon>
        <taxon>Insecta</taxon>
        <taxon>Pterygota</taxon>
        <taxon>Neoptera</taxon>
        <taxon>Endopterygota</taxon>
        <taxon>Diptera</taxon>
        <taxon>Nematocera</taxon>
        <taxon>Chironomoidea</taxon>
        <taxon>Chironomidae</taxon>
        <taxon>Clunio</taxon>
    </lineage>
</organism>
<feature type="region of interest" description="Disordered" evidence="3">
    <location>
        <begin position="1537"/>
        <end position="1561"/>
    </location>
</feature>
<dbReference type="PROSITE" id="PS50005">
    <property type="entry name" value="TPR"/>
    <property type="match status" value="6"/>
</dbReference>
<dbReference type="Pfam" id="PF26117">
    <property type="entry name" value="TTC28_C"/>
    <property type="match status" value="1"/>
</dbReference>
<protein>
    <submittedName>
        <fullName evidence="6">CLUMA_CG012958, isoform A</fullName>
    </submittedName>
</protein>
<dbReference type="FunFam" id="1.25.40.10:FF:000416">
    <property type="entry name" value="Tetratricopeptide repeat protein 28"/>
    <property type="match status" value="1"/>
</dbReference>
<dbReference type="STRING" id="568069.A0A1J1IHA9"/>
<feature type="repeat" description="TPR" evidence="1">
    <location>
        <begin position="275"/>
        <end position="308"/>
    </location>
</feature>
<dbReference type="Pfam" id="PF12770">
    <property type="entry name" value="CHAT"/>
    <property type="match status" value="1"/>
</dbReference>
<feature type="region of interest" description="Disordered" evidence="3">
    <location>
        <begin position="2211"/>
        <end position="2232"/>
    </location>
</feature>
<dbReference type="InterPro" id="IPR058900">
    <property type="entry name" value="TTC28_C"/>
</dbReference>
<evidence type="ECO:0000259" key="5">
    <source>
        <dbReference type="Pfam" id="PF26117"/>
    </source>
</evidence>